<protein>
    <submittedName>
        <fullName evidence="12">Mitochondrial thiamine pyrophosphate carrier 1</fullName>
    </submittedName>
</protein>
<evidence type="ECO:0000313" key="12">
    <source>
        <dbReference type="EMBL" id="OAF70980.1"/>
    </source>
</evidence>
<name>A0A177B9Y6_9BILA</name>
<sequence>MNDKVSFVKSFISGGIAGCVAKTSVAPLDRIKILYQSHHIKYHQLSIISVAKEIYRDSGVAGLYRGNLMQMMRVFPYAAIQFSSFEKYKHFYSFIKNEHIRKLISGSSAGVTAVIFTYPFDFMRSNIAYGNVPKSNWKNLTMKYVSFFYGRGISSFYSGLVATLIGMIPYAGASFYIFESSRQFIIKNITPQIDKSDIKKISIVNAISGSFAGIVAQTIAYPIDVARRKIQVAVISGQGENHSTIKKALINTYKTHGFSRGLFKGMSINYIRVIPMISMSFTTYELLKNLKINN</sequence>
<feature type="repeat" description="Solcar" evidence="9">
    <location>
        <begin position="5"/>
        <end position="91"/>
    </location>
</feature>
<evidence type="ECO:0000256" key="11">
    <source>
        <dbReference type="SAM" id="Phobius"/>
    </source>
</evidence>
<dbReference type="InterPro" id="IPR002067">
    <property type="entry name" value="MCP"/>
</dbReference>
<keyword evidence="4 9" id="KW-0812">Transmembrane</keyword>
<keyword evidence="7" id="KW-0496">Mitochondrion</keyword>
<dbReference type="OrthoDB" id="270584at2759"/>
<keyword evidence="11" id="KW-1133">Transmembrane helix</keyword>
<evidence type="ECO:0000256" key="10">
    <source>
        <dbReference type="RuleBase" id="RU000488"/>
    </source>
</evidence>
<dbReference type="EMBL" id="LWCA01000092">
    <property type="protein sequence ID" value="OAF70980.1"/>
    <property type="molecule type" value="Genomic_DNA"/>
</dbReference>
<dbReference type="PROSITE" id="PS50920">
    <property type="entry name" value="SOLCAR"/>
    <property type="match status" value="3"/>
</dbReference>
<accession>A0A177B9Y6</accession>
<dbReference type="InterPro" id="IPR002167">
    <property type="entry name" value="GDC-like"/>
</dbReference>
<feature type="transmembrane region" description="Helical" evidence="11">
    <location>
        <begin position="156"/>
        <end position="178"/>
    </location>
</feature>
<evidence type="ECO:0000256" key="9">
    <source>
        <dbReference type="PROSITE-ProRule" id="PRU00282"/>
    </source>
</evidence>
<keyword evidence="6" id="KW-0999">Mitochondrion inner membrane</keyword>
<organism evidence="12 13">
    <name type="scientific">Intoshia linei</name>
    <dbReference type="NCBI Taxonomy" id="1819745"/>
    <lineage>
        <taxon>Eukaryota</taxon>
        <taxon>Metazoa</taxon>
        <taxon>Spiralia</taxon>
        <taxon>Lophotrochozoa</taxon>
        <taxon>Mesozoa</taxon>
        <taxon>Orthonectida</taxon>
        <taxon>Rhopaluridae</taxon>
        <taxon>Intoshia</taxon>
    </lineage>
</organism>
<keyword evidence="8 9" id="KW-0472">Membrane</keyword>
<evidence type="ECO:0000313" key="13">
    <source>
        <dbReference type="Proteomes" id="UP000078046"/>
    </source>
</evidence>
<reference evidence="12 13" key="1">
    <citation type="submission" date="2016-04" db="EMBL/GenBank/DDBJ databases">
        <title>The genome of Intoshia linei affirms orthonectids as highly simplified spiralians.</title>
        <authorList>
            <person name="Mikhailov K.V."/>
            <person name="Slusarev G.S."/>
            <person name="Nikitin M.A."/>
            <person name="Logacheva M.D."/>
            <person name="Penin A."/>
            <person name="Aleoshin V."/>
            <person name="Panchin Y.V."/>
        </authorList>
    </citation>
    <scope>NUCLEOTIDE SEQUENCE [LARGE SCALE GENOMIC DNA]</scope>
    <source>
        <strain evidence="12">Intl2013</strain>
        <tissue evidence="12">Whole animal</tissue>
    </source>
</reference>
<evidence type="ECO:0000256" key="4">
    <source>
        <dbReference type="ARBA" id="ARBA00022692"/>
    </source>
</evidence>
<feature type="repeat" description="Solcar" evidence="9">
    <location>
        <begin position="97"/>
        <end position="184"/>
    </location>
</feature>
<dbReference type="AlphaFoldDB" id="A0A177B9Y6"/>
<dbReference type="PRINTS" id="PR00926">
    <property type="entry name" value="MITOCARRIER"/>
</dbReference>
<evidence type="ECO:0000256" key="7">
    <source>
        <dbReference type="ARBA" id="ARBA00023128"/>
    </source>
</evidence>
<dbReference type="GO" id="GO:0005743">
    <property type="term" value="C:mitochondrial inner membrane"/>
    <property type="evidence" value="ECO:0007669"/>
    <property type="project" value="UniProtKB-SubCell"/>
</dbReference>
<dbReference type="SUPFAM" id="SSF103506">
    <property type="entry name" value="Mitochondrial carrier"/>
    <property type="match status" value="1"/>
</dbReference>
<keyword evidence="3 10" id="KW-0813">Transport</keyword>
<evidence type="ECO:0000256" key="2">
    <source>
        <dbReference type="ARBA" id="ARBA00006375"/>
    </source>
</evidence>
<evidence type="ECO:0000256" key="6">
    <source>
        <dbReference type="ARBA" id="ARBA00022792"/>
    </source>
</evidence>
<comment type="caution">
    <text evidence="12">The sequence shown here is derived from an EMBL/GenBank/DDBJ whole genome shotgun (WGS) entry which is preliminary data.</text>
</comment>
<keyword evidence="13" id="KW-1185">Reference proteome</keyword>
<comment type="subcellular location">
    <subcellularLocation>
        <location evidence="1">Mitochondrion inner membrane</location>
        <topology evidence="1">Multi-pass membrane protein</topology>
    </subcellularLocation>
</comment>
<evidence type="ECO:0000256" key="5">
    <source>
        <dbReference type="ARBA" id="ARBA00022737"/>
    </source>
</evidence>
<evidence type="ECO:0000256" key="8">
    <source>
        <dbReference type="ARBA" id="ARBA00023136"/>
    </source>
</evidence>
<feature type="repeat" description="Solcar" evidence="9">
    <location>
        <begin position="200"/>
        <end position="290"/>
    </location>
</feature>
<dbReference type="Pfam" id="PF00153">
    <property type="entry name" value="Mito_carr"/>
    <property type="match status" value="3"/>
</dbReference>
<evidence type="ECO:0000256" key="3">
    <source>
        <dbReference type="ARBA" id="ARBA00022448"/>
    </source>
</evidence>
<dbReference type="Gene3D" id="1.50.40.10">
    <property type="entry name" value="Mitochondrial carrier domain"/>
    <property type="match status" value="1"/>
</dbReference>
<dbReference type="InterPro" id="IPR018108">
    <property type="entry name" value="MCP_transmembrane"/>
</dbReference>
<dbReference type="GO" id="GO:0055085">
    <property type="term" value="P:transmembrane transport"/>
    <property type="evidence" value="ECO:0007669"/>
    <property type="project" value="InterPro"/>
</dbReference>
<gene>
    <name evidence="12" type="ORF">A3Q56_01263</name>
</gene>
<dbReference type="Proteomes" id="UP000078046">
    <property type="component" value="Unassembled WGS sequence"/>
</dbReference>
<dbReference type="PANTHER" id="PTHR24089">
    <property type="entry name" value="SOLUTE CARRIER FAMILY 25"/>
    <property type="match status" value="1"/>
</dbReference>
<proteinExistence type="inferred from homology"/>
<keyword evidence="5" id="KW-0677">Repeat</keyword>
<feature type="transmembrane region" description="Helical" evidence="11">
    <location>
        <begin position="103"/>
        <end position="120"/>
    </location>
</feature>
<evidence type="ECO:0000256" key="1">
    <source>
        <dbReference type="ARBA" id="ARBA00004448"/>
    </source>
</evidence>
<dbReference type="InterPro" id="IPR023395">
    <property type="entry name" value="MCP_dom_sf"/>
</dbReference>
<comment type="similarity">
    <text evidence="2 10">Belongs to the mitochondrial carrier (TC 2.A.29) family.</text>
</comment>
<dbReference type="PRINTS" id="PR00928">
    <property type="entry name" value="GRAVESDC"/>
</dbReference>